<feature type="region of interest" description="Disordered" evidence="1">
    <location>
        <begin position="133"/>
        <end position="253"/>
    </location>
</feature>
<evidence type="ECO:0000313" key="3">
    <source>
        <dbReference type="Proteomes" id="UP000011761"/>
    </source>
</evidence>
<dbReference type="HOGENOM" id="CLU_497799_0_0_1"/>
<dbReference type="OrthoDB" id="3946772at2759"/>
<accession>M2LJI5</accession>
<feature type="region of interest" description="Disordered" evidence="1">
    <location>
        <begin position="430"/>
        <end position="462"/>
    </location>
</feature>
<feature type="compositionally biased region" description="Basic residues" evidence="1">
    <location>
        <begin position="286"/>
        <end position="295"/>
    </location>
</feature>
<dbReference type="RefSeq" id="XP_007678287.1">
    <property type="nucleotide sequence ID" value="XM_007680097.1"/>
</dbReference>
<dbReference type="Proteomes" id="UP000011761">
    <property type="component" value="Unassembled WGS sequence"/>
</dbReference>
<dbReference type="GeneID" id="19109342"/>
<feature type="compositionally biased region" description="Basic and acidic residues" evidence="1">
    <location>
        <begin position="147"/>
        <end position="165"/>
    </location>
</feature>
<organism evidence="2 3">
    <name type="scientific">Baudoinia panamericana (strain UAMH 10762)</name>
    <name type="common">Angels' share fungus</name>
    <name type="synonym">Baudoinia compniacensis (strain UAMH 10762)</name>
    <dbReference type="NCBI Taxonomy" id="717646"/>
    <lineage>
        <taxon>Eukaryota</taxon>
        <taxon>Fungi</taxon>
        <taxon>Dikarya</taxon>
        <taxon>Ascomycota</taxon>
        <taxon>Pezizomycotina</taxon>
        <taxon>Dothideomycetes</taxon>
        <taxon>Dothideomycetidae</taxon>
        <taxon>Mycosphaerellales</taxon>
        <taxon>Teratosphaeriaceae</taxon>
        <taxon>Baudoinia</taxon>
    </lineage>
</organism>
<feature type="region of interest" description="Disordered" evidence="1">
    <location>
        <begin position="265"/>
        <end position="307"/>
    </location>
</feature>
<feature type="compositionally biased region" description="Low complexity" evidence="1">
    <location>
        <begin position="216"/>
        <end position="228"/>
    </location>
</feature>
<protein>
    <submittedName>
        <fullName evidence="2">Uncharacterized protein</fullName>
    </submittedName>
</protein>
<feature type="compositionally biased region" description="Basic and acidic residues" evidence="1">
    <location>
        <begin position="392"/>
        <end position="407"/>
    </location>
</feature>
<feature type="region of interest" description="Disordered" evidence="1">
    <location>
        <begin position="1"/>
        <end position="24"/>
    </location>
</feature>
<dbReference type="OMA" id="CHARLAC"/>
<feature type="region of interest" description="Disordered" evidence="1">
    <location>
        <begin position="315"/>
        <end position="334"/>
    </location>
</feature>
<evidence type="ECO:0000313" key="2">
    <source>
        <dbReference type="EMBL" id="EMC94397.1"/>
    </source>
</evidence>
<sequence>MSQSTPAKEARYERHLMRQRGAGPRGDISANFGFSFDFPAPAAIAPAVDPSEPPTKRRKIHAPKNDVLVPTVTVVPDKHPKKDVDLVAEVGGDEAAQKNVLQTAPLELLHEKPRVGPGDDSFVVMVKARTFRARQCNRSARPTEGLSRPRVEPDAKESEAERSAEEQAAAVTSQASPASPQLSRRGQGRKRGALQTTDYSAAQPKPAKRRQKAEDSVSAPAAEASAPSLRRAMQRSAAMNIEPEEAEALGGNNVRRALAEADANITRRSVSPEKQAKAEVTERRTVGRRKPHRKAEPKSQMAATSTKKLRMIRVEAESEPEEQQLLSGAQVQAEPPSANELAELVAAGDVLRIARVSPAVEPAAKFKGALQRAATKPKRSRQAKALAGPESHGPDNAHRIPAAKEKASVAGTVESQEAMAISLGVAPIKQTPGLEAQPDPAKQTEAHSSAKHAVKAKSATGKRLVRLHSATTTGEDSLDWLLAPCKNDTSRAKPTVPPTQKRRSFGELADVDLDDLVTNIAFIAPVSAGREEGGLQSRPVSMKSRRR</sequence>
<feature type="compositionally biased region" description="Polar residues" evidence="1">
    <location>
        <begin position="171"/>
        <end position="184"/>
    </location>
</feature>
<keyword evidence="3" id="KW-1185">Reference proteome</keyword>
<dbReference type="EMBL" id="KB445558">
    <property type="protein sequence ID" value="EMC94397.1"/>
    <property type="molecule type" value="Genomic_DNA"/>
</dbReference>
<evidence type="ECO:0000256" key="1">
    <source>
        <dbReference type="SAM" id="MobiDB-lite"/>
    </source>
</evidence>
<name>M2LJI5_BAUPA</name>
<gene>
    <name evidence="2" type="ORF">BAUCODRAFT_158010</name>
</gene>
<reference evidence="2 3" key="1">
    <citation type="journal article" date="2012" name="PLoS Pathog.">
        <title>Diverse lifestyles and strategies of plant pathogenesis encoded in the genomes of eighteen Dothideomycetes fungi.</title>
        <authorList>
            <person name="Ohm R.A."/>
            <person name="Feau N."/>
            <person name="Henrissat B."/>
            <person name="Schoch C.L."/>
            <person name="Horwitz B.A."/>
            <person name="Barry K.W."/>
            <person name="Condon B.J."/>
            <person name="Copeland A.C."/>
            <person name="Dhillon B."/>
            <person name="Glaser F."/>
            <person name="Hesse C.N."/>
            <person name="Kosti I."/>
            <person name="LaButti K."/>
            <person name="Lindquist E.A."/>
            <person name="Lucas S."/>
            <person name="Salamov A.A."/>
            <person name="Bradshaw R.E."/>
            <person name="Ciuffetti L."/>
            <person name="Hamelin R.C."/>
            <person name="Kema G.H.J."/>
            <person name="Lawrence C."/>
            <person name="Scott J.A."/>
            <person name="Spatafora J.W."/>
            <person name="Turgeon B.G."/>
            <person name="de Wit P.J.G.M."/>
            <person name="Zhong S."/>
            <person name="Goodwin S.B."/>
            <person name="Grigoriev I.V."/>
        </authorList>
    </citation>
    <scope>NUCLEOTIDE SEQUENCE [LARGE SCALE GENOMIC DNA]</scope>
    <source>
        <strain evidence="2 3">UAMH 10762</strain>
    </source>
</reference>
<feature type="region of interest" description="Disordered" evidence="1">
    <location>
        <begin position="527"/>
        <end position="547"/>
    </location>
</feature>
<dbReference type="AlphaFoldDB" id="M2LJI5"/>
<feature type="compositionally biased region" description="Basic and acidic residues" evidence="1">
    <location>
        <begin position="270"/>
        <end position="285"/>
    </location>
</feature>
<feature type="region of interest" description="Disordered" evidence="1">
    <location>
        <begin position="44"/>
        <end position="64"/>
    </location>
</feature>
<dbReference type="KEGG" id="bcom:BAUCODRAFT_158010"/>
<dbReference type="eggNOG" id="ENOG502T7IP">
    <property type="taxonomic scope" value="Eukaryota"/>
</dbReference>
<proteinExistence type="predicted"/>
<feature type="region of interest" description="Disordered" evidence="1">
    <location>
        <begin position="367"/>
        <end position="411"/>
    </location>
</feature>